<dbReference type="SMART" id="SM00320">
    <property type="entry name" value="WD40"/>
    <property type="match status" value="4"/>
</dbReference>
<protein>
    <submittedName>
        <fullName evidence="6">WD40-repeat-containing domain protein</fullName>
    </submittedName>
</protein>
<accession>A0A4P9VZE3</accession>
<reference evidence="7" key="1">
    <citation type="journal article" date="2018" name="Nat. Microbiol.">
        <title>Leveraging single-cell genomics to expand the fungal tree of life.</title>
        <authorList>
            <person name="Ahrendt S.R."/>
            <person name="Quandt C.A."/>
            <person name="Ciobanu D."/>
            <person name="Clum A."/>
            <person name="Salamov A."/>
            <person name="Andreopoulos B."/>
            <person name="Cheng J.F."/>
            <person name="Woyke T."/>
            <person name="Pelin A."/>
            <person name="Henrissat B."/>
            <person name="Reynolds N.K."/>
            <person name="Benny G.L."/>
            <person name="Smith M.E."/>
            <person name="James T.Y."/>
            <person name="Grigoriev I.V."/>
        </authorList>
    </citation>
    <scope>NUCLEOTIDE SEQUENCE [LARGE SCALE GENOMIC DNA]</scope>
</reference>
<evidence type="ECO:0000256" key="3">
    <source>
        <dbReference type="PROSITE-ProRule" id="PRU00221"/>
    </source>
</evidence>
<keyword evidence="1 3" id="KW-0853">WD repeat</keyword>
<dbReference type="PANTHER" id="PTHR22847:SF637">
    <property type="entry name" value="WD REPEAT DOMAIN 5B"/>
    <property type="match status" value="1"/>
</dbReference>
<dbReference type="PROSITE" id="PS50082">
    <property type="entry name" value="WD_REPEATS_2"/>
    <property type="match status" value="2"/>
</dbReference>
<keyword evidence="5" id="KW-1133">Transmembrane helix</keyword>
<evidence type="ECO:0000256" key="1">
    <source>
        <dbReference type="ARBA" id="ARBA00022574"/>
    </source>
</evidence>
<dbReference type="GO" id="GO:1990234">
    <property type="term" value="C:transferase complex"/>
    <property type="evidence" value="ECO:0007669"/>
    <property type="project" value="UniProtKB-ARBA"/>
</dbReference>
<keyword evidence="5" id="KW-0472">Membrane</keyword>
<feature type="region of interest" description="Disordered" evidence="4">
    <location>
        <begin position="455"/>
        <end position="483"/>
    </location>
</feature>
<evidence type="ECO:0000256" key="5">
    <source>
        <dbReference type="SAM" id="Phobius"/>
    </source>
</evidence>
<dbReference type="EMBL" id="ML000915">
    <property type="protein sequence ID" value="RKO83720.1"/>
    <property type="molecule type" value="Genomic_DNA"/>
</dbReference>
<dbReference type="PANTHER" id="PTHR22847">
    <property type="entry name" value="WD40 REPEAT PROTEIN"/>
    <property type="match status" value="1"/>
</dbReference>
<feature type="repeat" description="WD" evidence="3">
    <location>
        <begin position="331"/>
        <end position="361"/>
    </location>
</feature>
<evidence type="ECO:0000256" key="4">
    <source>
        <dbReference type="SAM" id="MobiDB-lite"/>
    </source>
</evidence>
<evidence type="ECO:0000313" key="6">
    <source>
        <dbReference type="EMBL" id="RKO83720.1"/>
    </source>
</evidence>
<dbReference type="AlphaFoldDB" id="A0A4P9VZE3"/>
<dbReference type="OrthoDB" id="6510177at2759"/>
<dbReference type="PROSITE" id="PS00678">
    <property type="entry name" value="WD_REPEATS_1"/>
    <property type="match status" value="1"/>
</dbReference>
<dbReference type="InterPro" id="IPR001680">
    <property type="entry name" value="WD40_rpt"/>
</dbReference>
<sequence>MHYVHFTNFPFPPNQILVTMLALGFGLYGTASTDLALSPSDPPNATHWENSVSATGQVFWDVVNPSRLDRYIEIRPPTYITVVKPGDVAHAELPTEPSPAADPQLLNTLKTSNPVFFATALVFMLLLASLSCVALTSTLYFVTTHSGTGAPPPAADPRPWRPPAALEWRTVPVRVATVRGGRSRARDVRVLAAGGDGTVFWTCGDGGVQFWGVGAGRCGEGEAGRRFEVSDLCDVAAGDGPGRDRIRCVAVDPVAGIVAAGTRDGAIAMWSSGCGRVVARVGGGGLGEVAQVGFGALPDGRRFVLAASAGATLCVWRIPVSPEVVGPPVRLVGHEGPVTCFFMDTRGRLFTGSEDTTIRLWLPRPSSHLSSSIASPSSSQGPPPSDLPRRNSAASISSLAALPDGWTLAHVFQGQSAAVVKLCCDADAGILASGGANGEVWVWDIEARRPLLRIDSASGPIPAPTPADAPTTRARSIGPYPRP</sequence>
<evidence type="ECO:0000256" key="2">
    <source>
        <dbReference type="ARBA" id="ARBA00022737"/>
    </source>
</evidence>
<feature type="compositionally biased region" description="Low complexity" evidence="4">
    <location>
        <begin position="371"/>
        <end position="380"/>
    </location>
</feature>
<dbReference type="InterPro" id="IPR036322">
    <property type="entry name" value="WD40_repeat_dom_sf"/>
</dbReference>
<feature type="transmembrane region" description="Helical" evidence="5">
    <location>
        <begin position="115"/>
        <end position="142"/>
    </location>
</feature>
<dbReference type="SUPFAM" id="SSF50978">
    <property type="entry name" value="WD40 repeat-like"/>
    <property type="match status" value="1"/>
</dbReference>
<feature type="transmembrane region" description="Helical" evidence="5">
    <location>
        <begin position="16"/>
        <end position="37"/>
    </location>
</feature>
<proteinExistence type="predicted"/>
<feature type="region of interest" description="Disordered" evidence="4">
    <location>
        <begin position="371"/>
        <end position="391"/>
    </location>
</feature>
<evidence type="ECO:0000313" key="7">
    <source>
        <dbReference type="Proteomes" id="UP000269721"/>
    </source>
</evidence>
<keyword evidence="7" id="KW-1185">Reference proteome</keyword>
<organism evidence="6 7">
    <name type="scientific">Blyttiomyces helicus</name>
    <dbReference type="NCBI Taxonomy" id="388810"/>
    <lineage>
        <taxon>Eukaryota</taxon>
        <taxon>Fungi</taxon>
        <taxon>Fungi incertae sedis</taxon>
        <taxon>Chytridiomycota</taxon>
        <taxon>Chytridiomycota incertae sedis</taxon>
        <taxon>Chytridiomycetes</taxon>
        <taxon>Chytridiomycetes incertae sedis</taxon>
        <taxon>Blyttiomyces</taxon>
    </lineage>
</organism>
<keyword evidence="2" id="KW-0677">Repeat</keyword>
<dbReference type="InterPro" id="IPR015943">
    <property type="entry name" value="WD40/YVTN_repeat-like_dom_sf"/>
</dbReference>
<dbReference type="InterPro" id="IPR019775">
    <property type="entry name" value="WD40_repeat_CS"/>
</dbReference>
<dbReference type="Pfam" id="PF00400">
    <property type="entry name" value="WD40"/>
    <property type="match status" value="2"/>
</dbReference>
<dbReference type="Proteomes" id="UP000269721">
    <property type="component" value="Unassembled WGS sequence"/>
</dbReference>
<name>A0A4P9VZE3_9FUNG</name>
<gene>
    <name evidence="6" type="ORF">BDK51DRAFT_36889</name>
</gene>
<dbReference type="Gene3D" id="2.130.10.10">
    <property type="entry name" value="YVTN repeat-like/Quinoprotein amine dehydrogenase"/>
    <property type="match status" value="2"/>
</dbReference>
<keyword evidence="5" id="KW-0812">Transmembrane</keyword>
<feature type="repeat" description="WD" evidence="3">
    <location>
        <begin position="412"/>
        <end position="453"/>
    </location>
</feature>